<dbReference type="PRINTS" id="PR01438">
    <property type="entry name" value="UNVRSLSTRESS"/>
</dbReference>
<protein>
    <submittedName>
        <fullName evidence="3">Universal stress protein UspA-like protein</fullName>
    </submittedName>
</protein>
<organism evidence="3 4">
    <name type="scientific">Desulfosporosinus youngiae DSM 17734</name>
    <dbReference type="NCBI Taxonomy" id="768710"/>
    <lineage>
        <taxon>Bacteria</taxon>
        <taxon>Bacillati</taxon>
        <taxon>Bacillota</taxon>
        <taxon>Clostridia</taxon>
        <taxon>Eubacteriales</taxon>
        <taxon>Desulfitobacteriaceae</taxon>
        <taxon>Desulfosporosinus</taxon>
    </lineage>
</organism>
<dbReference type="HOGENOM" id="CLU_049301_16_2_9"/>
<keyword evidence="4" id="KW-1185">Reference proteome</keyword>
<dbReference type="AlphaFoldDB" id="H5Y388"/>
<accession>H5Y388</accession>
<dbReference type="InterPro" id="IPR006015">
    <property type="entry name" value="Universal_stress_UspA"/>
</dbReference>
<proteinExistence type="inferred from homology"/>
<sequence length="176" mass="19506">MNGAKFNVLLYSDESRSASFALAYTAMLMTNMPNMSLAVVTIKESNRGSNTETINQDSWPVSHQSERMKIILDILSARKADIHHQVIYCNPNIPDTANALLEYARKKSIDLIVIGAGDVGTLKGLIFGSLAHTLQKKSPIPVLQVKNVSEDFLERYKSKPSQALRLLEIDKQNGDC</sequence>
<feature type="domain" description="UspA" evidence="2">
    <location>
        <begin position="8"/>
        <end position="146"/>
    </location>
</feature>
<reference evidence="3 4" key="1">
    <citation type="submission" date="2011-11" db="EMBL/GenBank/DDBJ databases">
        <title>The Noncontiguous Finished genome of Desulfosporosinus youngiae DSM 17734.</title>
        <authorList>
            <consortium name="US DOE Joint Genome Institute (JGI-PGF)"/>
            <person name="Lucas S."/>
            <person name="Han J."/>
            <person name="Lapidus A."/>
            <person name="Cheng J.-F."/>
            <person name="Goodwin L."/>
            <person name="Pitluck S."/>
            <person name="Peters L."/>
            <person name="Ovchinnikova G."/>
            <person name="Lu M."/>
            <person name="Land M.L."/>
            <person name="Hauser L."/>
            <person name="Pester M."/>
            <person name="Spring S."/>
            <person name="Ollivier B."/>
            <person name="Rattei T."/>
            <person name="Klenk H.-P."/>
            <person name="Wagner M."/>
            <person name="Loy A."/>
            <person name="Woyke T.J."/>
        </authorList>
    </citation>
    <scope>NUCLEOTIDE SEQUENCE [LARGE SCALE GENOMIC DNA]</scope>
    <source>
        <strain evidence="3 4">DSM 17734</strain>
    </source>
</reference>
<gene>
    <name evidence="3" type="ORF">DesyoDRAFT_1729</name>
</gene>
<evidence type="ECO:0000313" key="4">
    <source>
        <dbReference type="Proteomes" id="UP000005104"/>
    </source>
</evidence>
<dbReference type="InterPro" id="IPR014729">
    <property type="entry name" value="Rossmann-like_a/b/a_fold"/>
</dbReference>
<dbReference type="CDD" id="cd00293">
    <property type="entry name" value="USP-like"/>
    <property type="match status" value="1"/>
</dbReference>
<evidence type="ECO:0000313" key="3">
    <source>
        <dbReference type="EMBL" id="EHQ88857.1"/>
    </source>
</evidence>
<evidence type="ECO:0000259" key="2">
    <source>
        <dbReference type="Pfam" id="PF00582"/>
    </source>
</evidence>
<dbReference type="SUPFAM" id="SSF52402">
    <property type="entry name" value="Adenine nucleotide alpha hydrolases-like"/>
    <property type="match status" value="1"/>
</dbReference>
<evidence type="ECO:0000256" key="1">
    <source>
        <dbReference type="ARBA" id="ARBA00008791"/>
    </source>
</evidence>
<dbReference type="eggNOG" id="COG0589">
    <property type="taxonomic scope" value="Bacteria"/>
</dbReference>
<dbReference type="Proteomes" id="UP000005104">
    <property type="component" value="Chromosome"/>
</dbReference>
<dbReference type="STRING" id="768710.DesyoDRAFT_1729"/>
<dbReference type="Gene3D" id="3.40.50.620">
    <property type="entry name" value="HUPs"/>
    <property type="match status" value="1"/>
</dbReference>
<dbReference type="OrthoDB" id="9788959at2"/>
<dbReference type="Pfam" id="PF00582">
    <property type="entry name" value="Usp"/>
    <property type="match status" value="1"/>
</dbReference>
<dbReference type="EMBL" id="CM001441">
    <property type="protein sequence ID" value="EHQ88857.1"/>
    <property type="molecule type" value="Genomic_DNA"/>
</dbReference>
<comment type="similarity">
    <text evidence="1">Belongs to the universal stress protein A family.</text>
</comment>
<dbReference type="RefSeq" id="WP_007781779.1">
    <property type="nucleotide sequence ID" value="NZ_CM001441.1"/>
</dbReference>
<dbReference type="InterPro" id="IPR006016">
    <property type="entry name" value="UspA"/>
</dbReference>
<name>H5Y388_9FIRM</name>